<protein>
    <submittedName>
        <fullName evidence="3">D-amino-acid oxidase</fullName>
    </submittedName>
</protein>
<feature type="domain" description="FAD dependent oxidoreductase" evidence="2">
    <location>
        <begin position="6"/>
        <end position="355"/>
    </location>
</feature>
<reference evidence="3" key="1">
    <citation type="submission" date="2020-10" db="EMBL/GenBank/DDBJ databases">
        <title>Taxonomic study of unclassified bacteria belonging to the class Ktedonobacteria.</title>
        <authorList>
            <person name="Yabe S."/>
            <person name="Wang C.M."/>
            <person name="Zheng Y."/>
            <person name="Sakai Y."/>
            <person name="Cavaletti L."/>
            <person name="Monciardini P."/>
            <person name="Donadio S."/>
        </authorList>
    </citation>
    <scope>NUCLEOTIDE SEQUENCE</scope>
    <source>
        <strain evidence="3">ID150040</strain>
    </source>
</reference>
<dbReference type="InterPro" id="IPR036188">
    <property type="entry name" value="FAD/NAD-bd_sf"/>
</dbReference>
<dbReference type="Pfam" id="PF01266">
    <property type="entry name" value="DAO"/>
    <property type="match status" value="1"/>
</dbReference>
<evidence type="ECO:0000313" key="4">
    <source>
        <dbReference type="Proteomes" id="UP000597444"/>
    </source>
</evidence>
<dbReference type="RefSeq" id="WP_220201462.1">
    <property type="nucleotide sequence ID" value="NZ_BNJK01000001.1"/>
</dbReference>
<dbReference type="PANTHER" id="PTHR13847">
    <property type="entry name" value="SARCOSINE DEHYDROGENASE-RELATED"/>
    <property type="match status" value="1"/>
</dbReference>
<dbReference type="SUPFAM" id="SSF51905">
    <property type="entry name" value="FAD/NAD(P)-binding domain"/>
    <property type="match status" value="1"/>
</dbReference>
<accession>A0A8J3MZS2</accession>
<dbReference type="PANTHER" id="PTHR13847:SF289">
    <property type="entry name" value="GLYCINE OXIDASE"/>
    <property type="match status" value="1"/>
</dbReference>
<dbReference type="Gene3D" id="3.50.50.60">
    <property type="entry name" value="FAD/NAD(P)-binding domain"/>
    <property type="match status" value="1"/>
</dbReference>
<gene>
    <name evidence="3" type="primary">socD</name>
    <name evidence="3" type="ORF">KSF_005530</name>
</gene>
<sequence length="379" mass="41341">MAMRSIVIGAGIIGTCTALRLAQSGVQVTLIEANLPGDGTTGTSFAWLNAGAKRLREYYELNVAGMEAHRRLLAELPDAPWYVQTGNLEWRATPEAQERLFKQVERLQGIGYPAKLLTPAQVVKDLEPDLMIESSVEGIAYYPEESHIYPKLFLTHLLRAAQSLGVELHTRTKVVDFEMSGNQVSGVVLESGTHLKADVVVCCAGRWTEKLLSQVGVYLPLISPEEPESEAIGLLVLTSEICATVQRVVHAPGVNIRPDGPSRLLLHSGKFDRQISLQTPLSPPPQTAEEVLSNARKFVRNLETARVESAIRAIRALPQDELSVVGWTPGVEGLYVMVTHAGVTLAPALAEMAAREINGTPEKMLATFRPDRFQPQVSG</sequence>
<evidence type="ECO:0000256" key="1">
    <source>
        <dbReference type="ARBA" id="ARBA00023002"/>
    </source>
</evidence>
<evidence type="ECO:0000259" key="2">
    <source>
        <dbReference type="Pfam" id="PF01266"/>
    </source>
</evidence>
<dbReference type="Proteomes" id="UP000597444">
    <property type="component" value="Unassembled WGS sequence"/>
</dbReference>
<keyword evidence="4" id="KW-1185">Reference proteome</keyword>
<proteinExistence type="predicted"/>
<organism evidence="3 4">
    <name type="scientific">Reticulibacter mediterranei</name>
    <dbReference type="NCBI Taxonomy" id="2778369"/>
    <lineage>
        <taxon>Bacteria</taxon>
        <taxon>Bacillati</taxon>
        <taxon>Chloroflexota</taxon>
        <taxon>Ktedonobacteria</taxon>
        <taxon>Ktedonobacterales</taxon>
        <taxon>Reticulibacteraceae</taxon>
        <taxon>Reticulibacter</taxon>
    </lineage>
</organism>
<dbReference type="GO" id="GO:0016491">
    <property type="term" value="F:oxidoreductase activity"/>
    <property type="evidence" value="ECO:0007669"/>
    <property type="project" value="UniProtKB-KW"/>
</dbReference>
<name>A0A8J3MZS2_9CHLR</name>
<dbReference type="InterPro" id="IPR006076">
    <property type="entry name" value="FAD-dep_OxRdtase"/>
</dbReference>
<evidence type="ECO:0000313" key="3">
    <source>
        <dbReference type="EMBL" id="GHO90505.1"/>
    </source>
</evidence>
<dbReference type="EMBL" id="BNJK01000001">
    <property type="protein sequence ID" value="GHO90505.1"/>
    <property type="molecule type" value="Genomic_DNA"/>
</dbReference>
<comment type="caution">
    <text evidence="3">The sequence shown here is derived from an EMBL/GenBank/DDBJ whole genome shotgun (WGS) entry which is preliminary data.</text>
</comment>
<dbReference type="GO" id="GO:0005737">
    <property type="term" value="C:cytoplasm"/>
    <property type="evidence" value="ECO:0007669"/>
    <property type="project" value="TreeGrafter"/>
</dbReference>
<dbReference type="AlphaFoldDB" id="A0A8J3MZS2"/>
<dbReference type="Gene3D" id="3.30.9.10">
    <property type="entry name" value="D-Amino Acid Oxidase, subunit A, domain 2"/>
    <property type="match status" value="1"/>
</dbReference>
<keyword evidence="1" id="KW-0560">Oxidoreductase</keyword>